<evidence type="ECO:0000313" key="2">
    <source>
        <dbReference type="EMBL" id="DAD31025.1"/>
    </source>
</evidence>
<comment type="caution">
    <text evidence="2">The sequence shown here is derived from an EMBL/GenBank/DDBJ whole genome shotgun (WGS) entry which is preliminary data.</text>
</comment>
<gene>
    <name evidence="2" type="ORF">HUJ06_009876</name>
</gene>
<feature type="compositionally biased region" description="Acidic residues" evidence="1">
    <location>
        <begin position="72"/>
        <end position="92"/>
    </location>
</feature>
<protein>
    <submittedName>
        <fullName evidence="2">Uncharacterized protein</fullName>
    </submittedName>
</protein>
<feature type="region of interest" description="Disordered" evidence="1">
    <location>
        <begin position="72"/>
        <end position="119"/>
    </location>
</feature>
<name>A0A822YJ72_NELNU</name>
<proteinExistence type="predicted"/>
<reference evidence="2 3" key="1">
    <citation type="journal article" date="2020" name="Mol. Biol. Evol.">
        <title>Distinct Expression and Methylation Patterns for Genes with Different Fates following a Single Whole-Genome Duplication in Flowering Plants.</title>
        <authorList>
            <person name="Shi T."/>
            <person name="Rahmani R.S."/>
            <person name="Gugger P.F."/>
            <person name="Wang M."/>
            <person name="Li H."/>
            <person name="Zhang Y."/>
            <person name="Li Z."/>
            <person name="Wang Q."/>
            <person name="Van de Peer Y."/>
            <person name="Marchal K."/>
            <person name="Chen J."/>
        </authorList>
    </citation>
    <scope>NUCLEOTIDE SEQUENCE [LARGE SCALE GENOMIC DNA]</scope>
    <source>
        <tissue evidence="2">Leaf</tissue>
    </source>
</reference>
<dbReference type="AlphaFoldDB" id="A0A822YJ72"/>
<keyword evidence="3" id="KW-1185">Reference proteome</keyword>
<accession>A0A822YJ72</accession>
<evidence type="ECO:0000256" key="1">
    <source>
        <dbReference type="SAM" id="MobiDB-lite"/>
    </source>
</evidence>
<sequence>MHSYMREIILYVTTTYAKCVSIDDTCVERSGQSSDHGKRKYIVESEGDCCIIDFVSDDDASEHECGHGMEGADGEFDEDQNCGDGLGGDDDWLGGGIGDSDSEQSGGFGVPSTGHDGLGVSSVKEAVDLSDYEPLSDNDNLERGGVGPLDFDFSNPRFLVGMEFATVKGGCPSFHRFKVES</sequence>
<dbReference type="EMBL" id="DUZY01000003">
    <property type="protein sequence ID" value="DAD31025.1"/>
    <property type="molecule type" value="Genomic_DNA"/>
</dbReference>
<evidence type="ECO:0000313" key="3">
    <source>
        <dbReference type="Proteomes" id="UP000607653"/>
    </source>
</evidence>
<dbReference type="Proteomes" id="UP000607653">
    <property type="component" value="Unassembled WGS sequence"/>
</dbReference>
<organism evidence="2 3">
    <name type="scientific">Nelumbo nucifera</name>
    <name type="common">Sacred lotus</name>
    <dbReference type="NCBI Taxonomy" id="4432"/>
    <lineage>
        <taxon>Eukaryota</taxon>
        <taxon>Viridiplantae</taxon>
        <taxon>Streptophyta</taxon>
        <taxon>Embryophyta</taxon>
        <taxon>Tracheophyta</taxon>
        <taxon>Spermatophyta</taxon>
        <taxon>Magnoliopsida</taxon>
        <taxon>Proteales</taxon>
        <taxon>Nelumbonaceae</taxon>
        <taxon>Nelumbo</taxon>
    </lineage>
</organism>